<dbReference type="PANTHER" id="PTHR40277">
    <property type="entry name" value="BLL5419 PROTEIN"/>
    <property type="match status" value="1"/>
</dbReference>
<evidence type="ECO:0008006" key="9">
    <source>
        <dbReference type="Google" id="ProtNLM"/>
    </source>
</evidence>
<evidence type="ECO:0000256" key="4">
    <source>
        <dbReference type="ARBA" id="ARBA00022989"/>
    </source>
</evidence>
<reference evidence="7 8" key="1">
    <citation type="journal article" date="2015" name="Nature">
        <title>rRNA introns, odd ribosomes, and small enigmatic genomes across a large radiation of phyla.</title>
        <authorList>
            <person name="Brown C.T."/>
            <person name="Hug L.A."/>
            <person name="Thomas B.C."/>
            <person name="Sharon I."/>
            <person name="Castelle C.J."/>
            <person name="Singh A."/>
            <person name="Wilkins M.J."/>
            <person name="Williams K.H."/>
            <person name="Banfield J.F."/>
        </authorList>
    </citation>
    <scope>NUCLEOTIDE SEQUENCE [LARGE SCALE GENOMIC DNA]</scope>
</reference>
<evidence type="ECO:0000256" key="1">
    <source>
        <dbReference type="ARBA" id="ARBA00004651"/>
    </source>
</evidence>
<name>A0A0G0CY81_9BACT</name>
<evidence type="ECO:0000256" key="5">
    <source>
        <dbReference type="ARBA" id="ARBA00023136"/>
    </source>
</evidence>
<evidence type="ECO:0000313" key="8">
    <source>
        <dbReference type="Proteomes" id="UP000033995"/>
    </source>
</evidence>
<evidence type="ECO:0000256" key="3">
    <source>
        <dbReference type="ARBA" id="ARBA00022692"/>
    </source>
</evidence>
<dbReference type="Pfam" id="PF03706">
    <property type="entry name" value="LPG_synthase_TM"/>
    <property type="match status" value="1"/>
</dbReference>
<comment type="caution">
    <text evidence="7">The sequence shown here is derived from an EMBL/GenBank/DDBJ whole genome shotgun (WGS) entry which is preliminary data.</text>
</comment>
<dbReference type="InterPro" id="IPR022791">
    <property type="entry name" value="L-PG_synthase/AglD"/>
</dbReference>
<keyword evidence="5 6" id="KW-0472">Membrane</keyword>
<keyword evidence="4 6" id="KW-1133">Transmembrane helix</keyword>
<feature type="transmembrane region" description="Helical" evidence="6">
    <location>
        <begin position="284"/>
        <end position="307"/>
    </location>
</feature>
<feature type="transmembrane region" description="Helical" evidence="6">
    <location>
        <begin position="115"/>
        <end position="137"/>
    </location>
</feature>
<gene>
    <name evidence="7" type="ORF">UR38_C0001G0128</name>
</gene>
<dbReference type="NCBIfam" id="TIGR00374">
    <property type="entry name" value="flippase-like domain"/>
    <property type="match status" value="1"/>
</dbReference>
<proteinExistence type="predicted"/>
<comment type="subcellular location">
    <subcellularLocation>
        <location evidence="1">Cell membrane</location>
        <topology evidence="1">Multi-pass membrane protein</topology>
    </subcellularLocation>
</comment>
<feature type="transmembrane region" description="Helical" evidence="6">
    <location>
        <begin position="77"/>
        <end position="95"/>
    </location>
</feature>
<evidence type="ECO:0000256" key="6">
    <source>
        <dbReference type="SAM" id="Phobius"/>
    </source>
</evidence>
<protein>
    <recommendedName>
        <fullName evidence="9">Lysylphosphatidylglycerol synthetase/UPF0104</fullName>
    </recommendedName>
</protein>
<dbReference type="GO" id="GO:0005886">
    <property type="term" value="C:plasma membrane"/>
    <property type="evidence" value="ECO:0007669"/>
    <property type="project" value="UniProtKB-SubCell"/>
</dbReference>
<dbReference type="Proteomes" id="UP000033995">
    <property type="component" value="Unassembled WGS sequence"/>
</dbReference>
<evidence type="ECO:0000313" key="7">
    <source>
        <dbReference type="EMBL" id="KKP48332.1"/>
    </source>
</evidence>
<keyword evidence="3 6" id="KW-0812">Transmembrane</keyword>
<evidence type="ECO:0000256" key="2">
    <source>
        <dbReference type="ARBA" id="ARBA00022475"/>
    </source>
</evidence>
<dbReference type="EMBL" id="LBOZ01000001">
    <property type="protein sequence ID" value="KKP48332.1"/>
    <property type="molecule type" value="Genomic_DNA"/>
</dbReference>
<dbReference type="AlphaFoldDB" id="A0A0G0CY81"/>
<feature type="transmembrane region" description="Helical" evidence="6">
    <location>
        <begin position="207"/>
        <end position="228"/>
    </location>
</feature>
<accession>A0A0G0CY81</accession>
<keyword evidence="2" id="KW-1003">Cell membrane</keyword>
<sequence>MTRKKIMNILKFVVSITLIYFLIKKVGVAQFTEDLKNLNLYYLFWAFLFNFISTLIQAERLRIIVNGQSIKMNYLKAYKFNLISTFFGIFLPTVIGGDVVKMALLSSHSGKRAVSIGVVTIDRVIGTYALVVVALIGGIVGRKYLTNNIVLYTVDAFIIAFLTLLTLNIKGIWENLWKFIEPKFGKKISSINTFVHTLQSYSIFNSYFLKAFIWSLFFYMAIVTSSYFVSLSLGLIINPLVFFVFVPLLSLASMAPISISGIGVREGVSVVFFSTMGISSSLGVLLSFIPFVLKMIMGFVGGIIYTITEKI</sequence>
<feature type="transmembrane region" description="Helical" evidence="6">
    <location>
        <begin position="240"/>
        <end position="264"/>
    </location>
</feature>
<organism evidence="7 8">
    <name type="scientific">Candidatus Woesebacteria bacterium GW2011_GWA2_33_28</name>
    <dbReference type="NCBI Taxonomy" id="1618561"/>
    <lineage>
        <taxon>Bacteria</taxon>
        <taxon>Candidatus Woeseibacteriota</taxon>
    </lineage>
</organism>
<feature type="transmembrane region" description="Helical" evidence="6">
    <location>
        <begin position="39"/>
        <end position="56"/>
    </location>
</feature>
<dbReference type="PANTHER" id="PTHR40277:SF1">
    <property type="entry name" value="BLL5419 PROTEIN"/>
    <property type="match status" value="1"/>
</dbReference>
<feature type="transmembrane region" description="Helical" evidence="6">
    <location>
        <begin position="149"/>
        <end position="169"/>
    </location>
</feature>